<sequence>MPDDSYLVSDVVQAIEYGAEAADLDELGALLLLFGAPDAPARGGGGGGCDGGDPEGVLGGGGGGIVVVVTAKVIDVDVGSREPDCDNVRSIVGVVIRGTEEVVLVELEGSLEITGSSNGSLRSKGRRVRKICKPMSSLKLVDEHSVEDVSVEEPAYNEEEANLQRALELSLKEQPERTQRPACPVVIRELDSGRIQPLPETLKNKSHMDQFIFQRRTPMPAEASGPAESPSLDAELALTDSETEFDDEDGREIFGMPIPDALITDEIKGVTYYGEYQEHVAKYQQNLDAEHGKATEEGATESSKATKVTKPKAAKATKPASDPKPKLAPTQPPKAVP</sequence>
<accession>A0A699K8Q6</accession>
<evidence type="ECO:0000313" key="2">
    <source>
        <dbReference type="EMBL" id="GFA79344.1"/>
    </source>
</evidence>
<protein>
    <submittedName>
        <fullName evidence="2">Uncharacterized protein</fullName>
    </submittedName>
</protein>
<feature type="non-terminal residue" evidence="2">
    <location>
        <position position="337"/>
    </location>
</feature>
<gene>
    <name evidence="2" type="ORF">Tci_651316</name>
</gene>
<organism evidence="2">
    <name type="scientific">Tanacetum cinerariifolium</name>
    <name type="common">Dalmatian daisy</name>
    <name type="synonym">Chrysanthemum cinerariifolium</name>
    <dbReference type="NCBI Taxonomy" id="118510"/>
    <lineage>
        <taxon>Eukaryota</taxon>
        <taxon>Viridiplantae</taxon>
        <taxon>Streptophyta</taxon>
        <taxon>Embryophyta</taxon>
        <taxon>Tracheophyta</taxon>
        <taxon>Spermatophyta</taxon>
        <taxon>Magnoliopsida</taxon>
        <taxon>eudicotyledons</taxon>
        <taxon>Gunneridae</taxon>
        <taxon>Pentapetalae</taxon>
        <taxon>asterids</taxon>
        <taxon>campanulids</taxon>
        <taxon>Asterales</taxon>
        <taxon>Asteraceae</taxon>
        <taxon>Asteroideae</taxon>
        <taxon>Anthemideae</taxon>
        <taxon>Anthemidinae</taxon>
        <taxon>Tanacetum</taxon>
    </lineage>
</organism>
<dbReference type="PROSITE" id="PS50330">
    <property type="entry name" value="UIM"/>
    <property type="match status" value="1"/>
</dbReference>
<reference evidence="2" key="1">
    <citation type="journal article" date="2019" name="Sci. Rep.">
        <title>Draft genome of Tanacetum cinerariifolium, the natural source of mosquito coil.</title>
        <authorList>
            <person name="Yamashiro T."/>
            <person name="Shiraishi A."/>
            <person name="Satake H."/>
            <person name="Nakayama K."/>
        </authorList>
    </citation>
    <scope>NUCLEOTIDE SEQUENCE</scope>
</reference>
<evidence type="ECO:0000256" key="1">
    <source>
        <dbReference type="SAM" id="MobiDB-lite"/>
    </source>
</evidence>
<dbReference type="AlphaFoldDB" id="A0A699K8Q6"/>
<dbReference type="InterPro" id="IPR003903">
    <property type="entry name" value="UIM_dom"/>
</dbReference>
<comment type="caution">
    <text evidence="2">The sequence shown here is derived from an EMBL/GenBank/DDBJ whole genome shotgun (WGS) entry which is preliminary data.</text>
</comment>
<dbReference type="EMBL" id="BKCJ010488974">
    <property type="protein sequence ID" value="GFA79344.1"/>
    <property type="molecule type" value="Genomic_DNA"/>
</dbReference>
<name>A0A699K8Q6_TANCI</name>
<dbReference type="Pfam" id="PF02809">
    <property type="entry name" value="UIM"/>
    <property type="match status" value="1"/>
</dbReference>
<proteinExistence type="predicted"/>
<feature type="region of interest" description="Disordered" evidence="1">
    <location>
        <begin position="287"/>
        <end position="337"/>
    </location>
</feature>